<dbReference type="OrthoDB" id="9151236at2"/>
<dbReference type="AlphaFoldDB" id="A0A318IPG3"/>
<reference evidence="3 4" key="1">
    <citation type="submission" date="2018-05" db="EMBL/GenBank/DDBJ databases">
        <title>Genomic Encyclopedia of Type Strains, Phase IV (KMG-IV): sequencing the most valuable type-strain genomes for metagenomic binning, comparative biology and taxonomic classification.</title>
        <authorList>
            <person name="Goeker M."/>
        </authorList>
    </citation>
    <scope>NUCLEOTIDE SEQUENCE [LARGE SCALE GENOMIC DNA]</scope>
    <source>
        <strain evidence="3 4">DSM 19792</strain>
    </source>
</reference>
<accession>A0A318IPG3</accession>
<protein>
    <recommendedName>
        <fullName evidence="5">Lipoprotein</fullName>
    </recommendedName>
</protein>
<feature type="chain" id="PRO_5016281480" description="Lipoprotein" evidence="2">
    <location>
        <begin position="26"/>
        <end position="352"/>
    </location>
</feature>
<evidence type="ECO:0000313" key="4">
    <source>
        <dbReference type="Proteomes" id="UP000247792"/>
    </source>
</evidence>
<evidence type="ECO:0000256" key="2">
    <source>
        <dbReference type="SAM" id="SignalP"/>
    </source>
</evidence>
<comment type="caution">
    <text evidence="3">The sequence shown here is derived from an EMBL/GenBank/DDBJ whole genome shotgun (WGS) entry which is preliminary data.</text>
</comment>
<dbReference type="Proteomes" id="UP000247792">
    <property type="component" value="Unassembled WGS sequence"/>
</dbReference>
<gene>
    <name evidence="3" type="ORF">DFR42_11748</name>
</gene>
<evidence type="ECO:0000256" key="1">
    <source>
        <dbReference type="SAM" id="MobiDB-lite"/>
    </source>
</evidence>
<feature type="signal peptide" evidence="2">
    <location>
        <begin position="1"/>
        <end position="25"/>
    </location>
</feature>
<keyword evidence="2" id="KW-0732">Signal</keyword>
<keyword evidence="4" id="KW-1185">Reference proteome</keyword>
<dbReference type="RefSeq" id="WP_110258061.1">
    <property type="nucleotide sequence ID" value="NZ_QJKB01000017.1"/>
</dbReference>
<proteinExistence type="predicted"/>
<sequence>MRKKQLLQYILIAVTFAGLASSSCAASNESLRAMYEADQSERKSVQNDFSHIINNDRDRRAAVLLMLQTAKLNSAEDYFHAAMIYQHGTTLEDIRLAYSLINIAVTLQADQVRYQRLRALAWDRMMMMLNKPQWYGSQTIQHGSLQPWKLYEVDETAVTDQERKALGIPTLAEARADVARRNADLEKERKPETEKPKEKTTIKPAVVSFQRDPGTGHQLLAIDRCLAMFWIRLSDRGLTEKLMAQQRTAQPRMMVLRKEERDVLALLDGKTKLIYPEMSGEACFFDYVAYADENRHLVLDLMLDDKVVPGPTYEVKPYKYFRIRLGQLDADLQGRQVKLLTAEKIKHEDLGQ</sequence>
<dbReference type="EMBL" id="QJKB01000017">
    <property type="protein sequence ID" value="PXX37285.1"/>
    <property type="molecule type" value="Genomic_DNA"/>
</dbReference>
<feature type="region of interest" description="Disordered" evidence="1">
    <location>
        <begin position="179"/>
        <end position="200"/>
    </location>
</feature>
<evidence type="ECO:0008006" key="5">
    <source>
        <dbReference type="Google" id="ProtNLM"/>
    </source>
</evidence>
<organism evidence="3 4">
    <name type="scientific">Undibacterium pigrum</name>
    <dbReference type="NCBI Taxonomy" id="401470"/>
    <lineage>
        <taxon>Bacteria</taxon>
        <taxon>Pseudomonadati</taxon>
        <taxon>Pseudomonadota</taxon>
        <taxon>Betaproteobacteria</taxon>
        <taxon>Burkholderiales</taxon>
        <taxon>Oxalobacteraceae</taxon>
        <taxon>Undibacterium</taxon>
    </lineage>
</organism>
<name>A0A318IPG3_9BURK</name>
<dbReference type="PROSITE" id="PS51257">
    <property type="entry name" value="PROKAR_LIPOPROTEIN"/>
    <property type="match status" value="1"/>
</dbReference>
<evidence type="ECO:0000313" key="3">
    <source>
        <dbReference type="EMBL" id="PXX37285.1"/>
    </source>
</evidence>